<name>A0A2P6MDL8_ALKUR</name>
<dbReference type="InterPro" id="IPR018710">
    <property type="entry name" value="DUF2232"/>
</dbReference>
<comment type="caution">
    <text evidence="2">The sequence shown here is derived from an EMBL/GenBank/DDBJ whole genome shotgun (WGS) entry which is preliminary data.</text>
</comment>
<dbReference type="PANTHER" id="PTHR41324:SF1">
    <property type="entry name" value="DUF2232 DOMAIN-CONTAINING PROTEIN"/>
    <property type="match status" value="1"/>
</dbReference>
<keyword evidence="3" id="KW-1185">Reference proteome</keyword>
<feature type="transmembrane region" description="Helical" evidence="1">
    <location>
        <begin position="223"/>
        <end position="241"/>
    </location>
</feature>
<protein>
    <recommendedName>
        <fullName evidence="4">DUF2232 domain-containing protein</fullName>
    </recommendedName>
</protein>
<feature type="transmembrane region" description="Helical" evidence="1">
    <location>
        <begin position="181"/>
        <end position="202"/>
    </location>
</feature>
<keyword evidence="1" id="KW-0472">Membrane</keyword>
<reference evidence="2 3" key="1">
    <citation type="submission" date="2018-03" db="EMBL/GenBank/DDBJ databases">
        <title>Bacillus urumqiensis sp. nov., a moderately haloalkaliphilic bacterium isolated from a salt lake.</title>
        <authorList>
            <person name="Zhao B."/>
            <person name="Liao Z."/>
        </authorList>
    </citation>
    <scope>NUCLEOTIDE SEQUENCE [LARGE SCALE GENOMIC DNA]</scope>
    <source>
        <strain evidence="2 3">BZ-SZ-XJ18</strain>
    </source>
</reference>
<dbReference type="OrthoDB" id="2987886at2"/>
<evidence type="ECO:0000256" key="1">
    <source>
        <dbReference type="SAM" id="Phobius"/>
    </source>
</evidence>
<organism evidence="2 3">
    <name type="scientific">Alkalicoccus urumqiensis</name>
    <name type="common">Bacillus urumqiensis</name>
    <dbReference type="NCBI Taxonomy" id="1548213"/>
    <lineage>
        <taxon>Bacteria</taxon>
        <taxon>Bacillati</taxon>
        <taxon>Bacillota</taxon>
        <taxon>Bacilli</taxon>
        <taxon>Bacillales</taxon>
        <taxon>Bacillaceae</taxon>
        <taxon>Alkalicoccus</taxon>
    </lineage>
</organism>
<evidence type="ECO:0000313" key="2">
    <source>
        <dbReference type="EMBL" id="PRO64360.1"/>
    </source>
</evidence>
<feature type="transmembrane region" description="Helical" evidence="1">
    <location>
        <begin position="285"/>
        <end position="311"/>
    </location>
</feature>
<dbReference type="Pfam" id="PF09991">
    <property type="entry name" value="DUF2232"/>
    <property type="match status" value="1"/>
</dbReference>
<feature type="transmembrane region" description="Helical" evidence="1">
    <location>
        <begin position="110"/>
        <end position="134"/>
    </location>
</feature>
<keyword evidence="1" id="KW-1133">Transmembrane helix</keyword>
<evidence type="ECO:0000313" key="3">
    <source>
        <dbReference type="Proteomes" id="UP000243650"/>
    </source>
</evidence>
<evidence type="ECO:0008006" key="4">
    <source>
        <dbReference type="Google" id="ProtNLM"/>
    </source>
</evidence>
<sequence>MQAYIVKKVARCMDQQSLFRSGILASFLFAGLTLAALLLPLIGFLLMLVLPLPFVVFTYHYGWRAGAVAGLFSLMLLVILIAPLAPSMFVIFGVTGIIMGELFRQKTPAFGVFAGTVLTVTAGVVFSYVAFMAFTSTDPIAAFQTAMEESMDQTETLIGIDAEEEVGAVEDVMAFIDGLQVIAPMLLVAVSAVTAFLLQVTAQAWMRRRSLEAPSFPPLREWSLPRVFIWYYLAAIILSFINQSEGAEGMLHTVAANVTPVMEFLMVLQGLSFLFFFFHWKQMNILLPILISLSLLIFPFMLPIVRILGIIDLGFDLRMRLTSQR</sequence>
<dbReference type="AlphaFoldDB" id="A0A2P6MDL8"/>
<feature type="transmembrane region" description="Helical" evidence="1">
    <location>
        <begin position="21"/>
        <end position="50"/>
    </location>
</feature>
<dbReference type="Proteomes" id="UP000243650">
    <property type="component" value="Unassembled WGS sequence"/>
</dbReference>
<proteinExistence type="predicted"/>
<feature type="transmembrane region" description="Helical" evidence="1">
    <location>
        <begin position="261"/>
        <end position="278"/>
    </location>
</feature>
<accession>A0A2P6MDL8</accession>
<dbReference type="EMBL" id="PVNS01000018">
    <property type="protein sequence ID" value="PRO64360.1"/>
    <property type="molecule type" value="Genomic_DNA"/>
</dbReference>
<dbReference type="PANTHER" id="PTHR41324">
    <property type="entry name" value="MEMBRANE PROTEIN-RELATED"/>
    <property type="match status" value="1"/>
</dbReference>
<gene>
    <name evidence="2" type="ORF">C6I21_15215</name>
</gene>
<feature type="transmembrane region" description="Helical" evidence="1">
    <location>
        <begin position="70"/>
        <end position="98"/>
    </location>
</feature>
<keyword evidence="1" id="KW-0812">Transmembrane</keyword>